<evidence type="ECO:0000256" key="6">
    <source>
        <dbReference type="ARBA" id="ARBA00023268"/>
    </source>
</evidence>
<evidence type="ECO:0000256" key="1">
    <source>
        <dbReference type="ARBA" id="ARBA00022679"/>
    </source>
</evidence>
<dbReference type="SUPFAM" id="SSF81593">
    <property type="entry name" value="Nucleotidyltransferase substrate binding subunit/domain"/>
    <property type="match status" value="2"/>
</dbReference>
<dbReference type="Pfam" id="PF08335">
    <property type="entry name" value="GlnD_UR_UTase"/>
    <property type="match status" value="2"/>
</dbReference>
<evidence type="ECO:0000256" key="2">
    <source>
        <dbReference type="ARBA" id="ARBA00022695"/>
    </source>
</evidence>
<evidence type="ECO:0000259" key="7">
    <source>
        <dbReference type="Pfam" id="PF03710"/>
    </source>
</evidence>
<dbReference type="EMBL" id="JZEY01000054">
    <property type="protein sequence ID" value="KKB09058.1"/>
    <property type="molecule type" value="Genomic_DNA"/>
</dbReference>
<protein>
    <submittedName>
        <fullName evidence="9">Uncharacterized protein</fullName>
    </submittedName>
</protein>
<keyword evidence="10" id="KW-1185">Reference proteome</keyword>
<evidence type="ECO:0000313" key="9">
    <source>
        <dbReference type="EMBL" id="KKB09058.1"/>
    </source>
</evidence>
<dbReference type="PANTHER" id="PTHR30621">
    <property type="entry name" value="GLUTAMINE SYNTHETASE ADENYLYLTRANSFERASE"/>
    <property type="match status" value="1"/>
</dbReference>
<dbReference type="GO" id="GO:0005524">
    <property type="term" value="F:ATP binding"/>
    <property type="evidence" value="ECO:0007669"/>
    <property type="project" value="UniProtKB-KW"/>
</dbReference>
<dbReference type="PATRIC" id="fig|429727.3.peg.677"/>
<feature type="domain" description="PII-uridylyltransferase/Glutamine-synthetase adenylyltransferase" evidence="8">
    <location>
        <begin position="310"/>
        <end position="443"/>
    </location>
</feature>
<keyword evidence="3" id="KW-0547">Nucleotide-binding</keyword>
<dbReference type="PANTHER" id="PTHR30621:SF0">
    <property type="entry name" value="BIFUNCTIONAL GLUTAMINE SYNTHETASE ADENYLYLTRANSFERASE_ADENYLYL-REMOVING ENZYME"/>
    <property type="match status" value="1"/>
</dbReference>
<feature type="domain" description="PII-uridylyltransferase/Glutamine-synthetase adenylyltransferase" evidence="8">
    <location>
        <begin position="830"/>
        <end position="894"/>
    </location>
</feature>
<evidence type="ECO:0000256" key="3">
    <source>
        <dbReference type="ARBA" id="ARBA00022741"/>
    </source>
</evidence>
<gene>
    <name evidence="9" type="ORF">VE26_03250</name>
</gene>
<dbReference type="SUPFAM" id="SSF81301">
    <property type="entry name" value="Nucleotidyltransferase"/>
    <property type="match status" value="2"/>
</dbReference>
<sequence>MSTLLAPLPPISHPQFDRLLHEVSEDAASAFRQASALLGTLLESAPYLLGLAREHAEWLADLLEGDIDGVFAEVLAEVTTSGREDDENDVARVLRLAKGRTALLAALAETGGVWTTARATEALSDLADAALEACLDLLMRQAAEKGQLAIPAEQARAAHSGLALFALGKHGGRELNYSSDIDIVAFFDPQKPVLTDPSEATKIYSRMVQKLVALMEDQQLGGYVFRTDLRLRPDPGSTPVALSVDAAIAYYEVRGQNWERAAWIKARPCAGDRQVGNAFIKELAPYVWRKHLDFATIADIQAMKRQINVSKKVGDIRVEGHNVKLGRGGIREIEFFAQTQQLIAGGRDKALRVRPTAEALAALAEASWITPLACEELTGTYWYLRAVENRLQMLRDEQTHIMPDTPEGVSVIGRLMGEADCLRFEQDYRNALELVARYYAELFTEGETLGSGEGNLVFTGSDDDPGTLETLTVMGFSDAHRAIEIVRKWHYGSYAATRTSAARAHLTELLPALLKTLSLTGNADAALARMDDFLSRLPAGVQLFALLRNHEQLRRLLVQFMASAPRMAEAVIHRAHVVDGLIDPAFADDVTHRDILVAKVDAFLSDARSYEELIDRARIIGQEQKFLIAAGLLSGTVSAQAAGEQFTALAETLLHRLFDKVQDEFAQRHGRIDGAEVALLAFGKMASGEMTFTSDLDFILLYEAPDTESDGERSLSTPHYFARLTQRLVAAISAPTAEGVLYDADMRLRPSGNAGPLATSLSGFRAYHKDNAWTWEHLALSRARVVAATGGLAAKVDAEIAQIMQRKRDAKKTVEDVVAMRALMARERKPRHPFDLKLASGGLVDLEFIAQSAQLVAGERIALPQAGTHKVLARLGEIGLVTQGQRLAQIHDVYATILQVMSSALLSPFKDDAWPPAFRDLLAQLAHYPDFERLALDVEQMRGEVAEAASAWYETASALG</sequence>
<evidence type="ECO:0000259" key="8">
    <source>
        <dbReference type="Pfam" id="PF08335"/>
    </source>
</evidence>
<organism evidence="9 10">
    <name type="scientific">Devosia chinhatensis</name>
    <dbReference type="NCBI Taxonomy" id="429727"/>
    <lineage>
        <taxon>Bacteria</taxon>
        <taxon>Pseudomonadati</taxon>
        <taxon>Pseudomonadota</taxon>
        <taxon>Alphaproteobacteria</taxon>
        <taxon>Hyphomicrobiales</taxon>
        <taxon>Devosiaceae</taxon>
        <taxon>Devosia</taxon>
    </lineage>
</organism>
<dbReference type="OrthoDB" id="9759366at2"/>
<comment type="caution">
    <text evidence="9">The sequence shown here is derived from an EMBL/GenBank/DDBJ whole genome shotgun (WGS) entry which is preliminary data.</text>
</comment>
<dbReference type="Gene3D" id="3.30.460.10">
    <property type="entry name" value="Beta Polymerase, domain 2"/>
    <property type="match status" value="2"/>
</dbReference>
<keyword evidence="6" id="KW-0511">Multifunctional enzyme</keyword>
<evidence type="ECO:0000256" key="4">
    <source>
        <dbReference type="ARBA" id="ARBA00022840"/>
    </source>
</evidence>
<dbReference type="Gene3D" id="1.20.120.330">
    <property type="entry name" value="Nucleotidyltransferases domain 2"/>
    <property type="match status" value="2"/>
</dbReference>
<dbReference type="InterPro" id="IPR043519">
    <property type="entry name" value="NT_sf"/>
</dbReference>
<dbReference type="GO" id="GO:0008882">
    <property type="term" value="F:[glutamate-ammonia-ligase] adenylyltransferase activity"/>
    <property type="evidence" value="ECO:0007669"/>
    <property type="project" value="InterPro"/>
</dbReference>
<dbReference type="Gene3D" id="1.20.120.1510">
    <property type="match status" value="1"/>
</dbReference>
<dbReference type="RefSeq" id="WP_046103748.1">
    <property type="nucleotide sequence ID" value="NZ_JZEY01000054.1"/>
</dbReference>
<proteinExistence type="predicted"/>
<dbReference type="NCBIfam" id="NF008292">
    <property type="entry name" value="PRK11072.1"/>
    <property type="match status" value="1"/>
</dbReference>
<keyword evidence="2" id="KW-0548">Nucleotidyltransferase</keyword>
<dbReference type="InterPro" id="IPR013546">
    <property type="entry name" value="PII_UdlTrfase/GS_AdlTrfase"/>
</dbReference>
<dbReference type="Proteomes" id="UP000033649">
    <property type="component" value="Unassembled WGS sequence"/>
</dbReference>
<dbReference type="CDD" id="cd05401">
    <property type="entry name" value="NT_GlnE_GlnD_like"/>
    <property type="match status" value="2"/>
</dbReference>
<evidence type="ECO:0000313" key="10">
    <source>
        <dbReference type="Proteomes" id="UP000033649"/>
    </source>
</evidence>
<feature type="domain" description="Glutamate-ammonia ligase adenylyltransferase repeated" evidence="7">
    <location>
        <begin position="557"/>
        <end position="796"/>
    </location>
</feature>
<evidence type="ECO:0000256" key="5">
    <source>
        <dbReference type="ARBA" id="ARBA00022842"/>
    </source>
</evidence>
<keyword evidence="1" id="KW-0808">Transferase</keyword>
<dbReference type="STRING" id="429727.VE26_03250"/>
<keyword evidence="4" id="KW-0067">ATP-binding</keyword>
<reference evidence="9 10" key="1">
    <citation type="submission" date="2015-03" db="EMBL/GenBank/DDBJ databases">
        <authorList>
            <person name="Hassan Y."/>
            <person name="Lepp D."/>
            <person name="Li X.-Z."/>
            <person name="Zhou T."/>
        </authorList>
    </citation>
    <scope>NUCLEOTIDE SEQUENCE [LARGE SCALE GENOMIC DNA]</scope>
    <source>
        <strain evidence="9 10">IPL18</strain>
    </source>
</reference>
<dbReference type="AlphaFoldDB" id="A0A0F5FJU7"/>
<accession>A0A0F5FJU7</accession>
<keyword evidence="5" id="KW-0460">Magnesium</keyword>
<dbReference type="InterPro" id="IPR005190">
    <property type="entry name" value="GlnE_rpt_dom"/>
</dbReference>
<dbReference type="Pfam" id="PF03710">
    <property type="entry name" value="GlnE"/>
    <property type="match status" value="2"/>
</dbReference>
<name>A0A0F5FJU7_9HYPH</name>
<dbReference type="GO" id="GO:0005829">
    <property type="term" value="C:cytosol"/>
    <property type="evidence" value="ECO:0007669"/>
    <property type="project" value="TreeGrafter"/>
</dbReference>
<dbReference type="GO" id="GO:0000820">
    <property type="term" value="P:regulation of glutamine family amino acid metabolic process"/>
    <property type="evidence" value="ECO:0007669"/>
    <property type="project" value="TreeGrafter"/>
</dbReference>
<dbReference type="NCBIfam" id="NF010706">
    <property type="entry name" value="PRK14108.1"/>
    <property type="match status" value="1"/>
</dbReference>
<dbReference type="InterPro" id="IPR023057">
    <property type="entry name" value="GlnE"/>
</dbReference>
<feature type="domain" description="Glutamate-ammonia ligase adenylyltransferase repeated" evidence="7">
    <location>
        <begin position="40"/>
        <end position="279"/>
    </location>
</feature>